<feature type="domain" description="C2H2-type" evidence="9">
    <location>
        <begin position="52"/>
        <end position="83"/>
    </location>
</feature>
<dbReference type="SMART" id="SM00066">
    <property type="entry name" value="GAL4"/>
    <property type="match status" value="1"/>
</dbReference>
<dbReference type="GO" id="GO:0008270">
    <property type="term" value="F:zinc ion binding"/>
    <property type="evidence" value="ECO:0007669"/>
    <property type="project" value="UniProtKB-KW"/>
</dbReference>
<keyword evidence="2" id="KW-0862">Zinc</keyword>
<evidence type="ECO:0000256" key="1">
    <source>
        <dbReference type="ARBA" id="ARBA00022723"/>
    </source>
</evidence>
<dbReference type="Pfam" id="PF00096">
    <property type="entry name" value="zf-C2H2"/>
    <property type="match status" value="1"/>
</dbReference>
<evidence type="ECO:0000256" key="6">
    <source>
        <dbReference type="PROSITE-ProRule" id="PRU00042"/>
    </source>
</evidence>
<keyword evidence="5" id="KW-0539">Nucleus</keyword>
<evidence type="ECO:0000256" key="2">
    <source>
        <dbReference type="ARBA" id="ARBA00022833"/>
    </source>
</evidence>
<dbReference type="InterPro" id="IPR001138">
    <property type="entry name" value="Zn2Cys6_DnaBD"/>
</dbReference>
<dbReference type="CDD" id="cd00067">
    <property type="entry name" value="GAL4"/>
    <property type="match status" value="1"/>
</dbReference>
<feature type="compositionally biased region" description="Low complexity" evidence="7">
    <location>
        <begin position="150"/>
        <end position="170"/>
    </location>
</feature>
<evidence type="ECO:0000256" key="5">
    <source>
        <dbReference type="ARBA" id="ARBA00023242"/>
    </source>
</evidence>
<keyword evidence="6" id="KW-0863">Zinc-finger</keyword>
<dbReference type="SUPFAM" id="SSF57667">
    <property type="entry name" value="beta-beta-alpha zinc fingers"/>
    <property type="match status" value="1"/>
</dbReference>
<dbReference type="PROSITE" id="PS00028">
    <property type="entry name" value="ZINC_FINGER_C2H2_1"/>
    <property type="match status" value="1"/>
</dbReference>
<proteinExistence type="predicted"/>
<evidence type="ECO:0000313" key="11">
    <source>
        <dbReference type="Proteomes" id="UP000812287"/>
    </source>
</evidence>
<comment type="caution">
    <text evidence="10">The sequence shown here is derived from an EMBL/GenBank/DDBJ whole genome shotgun (WGS) entry which is preliminary data.</text>
</comment>
<dbReference type="SUPFAM" id="SSF57701">
    <property type="entry name" value="Zn2/Cys6 DNA-binding domain"/>
    <property type="match status" value="1"/>
</dbReference>
<keyword evidence="3" id="KW-0805">Transcription regulation</keyword>
<dbReference type="PROSITE" id="PS50048">
    <property type="entry name" value="ZN2_CY6_FUNGAL_2"/>
    <property type="match status" value="1"/>
</dbReference>
<feature type="region of interest" description="Disordered" evidence="7">
    <location>
        <begin position="125"/>
        <end position="144"/>
    </location>
</feature>
<keyword evidence="1" id="KW-0479">Metal-binding</keyword>
<dbReference type="InterPro" id="IPR036864">
    <property type="entry name" value="Zn2-C6_fun-type_DNA-bd_sf"/>
</dbReference>
<dbReference type="AlphaFoldDB" id="A0A9P8AP47"/>
<dbReference type="SMART" id="SM00355">
    <property type="entry name" value="ZnF_C2H2"/>
    <property type="match status" value="2"/>
</dbReference>
<dbReference type="RefSeq" id="XP_043035931.1">
    <property type="nucleotide sequence ID" value="XM_043190594.1"/>
</dbReference>
<dbReference type="PROSITE" id="PS50157">
    <property type="entry name" value="ZINC_FINGER_C2H2_2"/>
    <property type="match status" value="2"/>
</dbReference>
<dbReference type="PROSITE" id="PS00463">
    <property type="entry name" value="ZN2_CY6_FUNGAL_1"/>
    <property type="match status" value="1"/>
</dbReference>
<sequence length="251" mass="28170">MYQFPVSDRKRLHKGNTPTLPQTNYCQLCSAKFTRPTHLRRHIRSHTNERSHQCDLCGAQFTRRDVLSRHKKSCRDRMTSSRSRQKSCQACAAAKVKCDLQYPCSRCASRQGPCIFLNDPTVSREKRRDAKEHRMNSSADCRQSSAETVSDSCLSSTPSSSASDDTLSPTFRTSPTIPDTKNPGCGEVVWKIFYADSHPYCSSSTSNQKYMDFSWLGSDDGSGDDDSYYTSVLHSALVPHCVSTNTYPPLP</sequence>
<dbReference type="GeneID" id="66112891"/>
<feature type="domain" description="Zn(2)-C6 fungal-type" evidence="8">
    <location>
        <begin position="87"/>
        <end position="116"/>
    </location>
</feature>
<dbReference type="InterPro" id="IPR013087">
    <property type="entry name" value="Znf_C2H2_type"/>
</dbReference>
<dbReference type="Pfam" id="PF00172">
    <property type="entry name" value="Zn_clus"/>
    <property type="match status" value="1"/>
</dbReference>
<evidence type="ECO:0000259" key="9">
    <source>
        <dbReference type="PROSITE" id="PS50157"/>
    </source>
</evidence>
<evidence type="ECO:0000313" key="10">
    <source>
        <dbReference type="EMBL" id="KAG7442431.1"/>
    </source>
</evidence>
<feature type="domain" description="C2H2-type" evidence="9">
    <location>
        <begin position="24"/>
        <end position="51"/>
    </location>
</feature>
<keyword evidence="11" id="KW-1185">Reference proteome</keyword>
<evidence type="ECO:0000256" key="7">
    <source>
        <dbReference type="SAM" id="MobiDB-lite"/>
    </source>
</evidence>
<dbReference type="InterPro" id="IPR036236">
    <property type="entry name" value="Znf_C2H2_sf"/>
</dbReference>
<accession>A0A9P8AP47</accession>
<dbReference type="OrthoDB" id="1405595at2759"/>
<evidence type="ECO:0000256" key="3">
    <source>
        <dbReference type="ARBA" id="ARBA00023015"/>
    </source>
</evidence>
<dbReference type="Gene3D" id="4.10.240.10">
    <property type="entry name" value="Zn(2)-C6 fungal-type DNA-binding domain"/>
    <property type="match status" value="1"/>
</dbReference>
<dbReference type="PANTHER" id="PTHR47660:SF3">
    <property type="entry name" value="FINGER DOMAIN PROTEIN, PUTATIVE (AFU_ORTHOLOGUE AFUA_4G03310)-RELATED"/>
    <property type="match status" value="1"/>
</dbReference>
<evidence type="ECO:0000259" key="8">
    <source>
        <dbReference type="PROSITE" id="PS50048"/>
    </source>
</evidence>
<dbReference type="Gene3D" id="3.30.160.60">
    <property type="entry name" value="Classic Zinc Finger"/>
    <property type="match status" value="2"/>
</dbReference>
<dbReference type="PANTHER" id="PTHR47660">
    <property type="entry name" value="TRANSCRIPTION FACTOR WITH C2H2 AND ZN(2)-CYS(6) DNA BINDING DOMAIN (EUROFUNG)-RELATED-RELATED"/>
    <property type="match status" value="1"/>
</dbReference>
<dbReference type="GO" id="GO:0000981">
    <property type="term" value="F:DNA-binding transcription factor activity, RNA polymerase II-specific"/>
    <property type="evidence" value="ECO:0007669"/>
    <property type="project" value="InterPro"/>
</dbReference>
<dbReference type="Proteomes" id="UP000812287">
    <property type="component" value="Unassembled WGS sequence"/>
</dbReference>
<gene>
    <name evidence="10" type="ORF">BT62DRAFT_996597</name>
</gene>
<reference evidence="10" key="1">
    <citation type="submission" date="2020-11" db="EMBL/GenBank/DDBJ databases">
        <title>Adaptations for nitrogen fixation in a non-lichenized fungal sporocarp promotes dispersal by wood-feeding termites.</title>
        <authorList>
            <consortium name="DOE Joint Genome Institute"/>
            <person name="Koch R.A."/>
            <person name="Yoon G."/>
            <person name="Arayal U."/>
            <person name="Lail K."/>
            <person name="Amirebrahimi M."/>
            <person name="Labutti K."/>
            <person name="Lipzen A."/>
            <person name="Riley R."/>
            <person name="Barry K."/>
            <person name="Henrissat B."/>
            <person name="Grigoriev I.V."/>
            <person name="Herr J.R."/>
            <person name="Aime M.C."/>
        </authorList>
    </citation>
    <scope>NUCLEOTIDE SEQUENCE</scope>
    <source>
        <strain evidence="10">MCA 3950</strain>
    </source>
</reference>
<keyword evidence="4" id="KW-0804">Transcription</keyword>
<organism evidence="10 11">
    <name type="scientific">Guyanagaster necrorhizus</name>
    <dbReference type="NCBI Taxonomy" id="856835"/>
    <lineage>
        <taxon>Eukaryota</taxon>
        <taxon>Fungi</taxon>
        <taxon>Dikarya</taxon>
        <taxon>Basidiomycota</taxon>
        <taxon>Agaricomycotina</taxon>
        <taxon>Agaricomycetes</taxon>
        <taxon>Agaricomycetidae</taxon>
        <taxon>Agaricales</taxon>
        <taxon>Marasmiineae</taxon>
        <taxon>Physalacriaceae</taxon>
        <taxon>Guyanagaster</taxon>
    </lineage>
</organism>
<name>A0A9P8AP47_9AGAR</name>
<feature type="region of interest" description="Disordered" evidence="7">
    <location>
        <begin position="149"/>
        <end position="179"/>
    </location>
</feature>
<protein>
    <submittedName>
        <fullName evidence="10">Uncharacterized protein</fullName>
    </submittedName>
</protein>
<feature type="compositionally biased region" description="Basic and acidic residues" evidence="7">
    <location>
        <begin position="125"/>
        <end position="135"/>
    </location>
</feature>
<evidence type="ECO:0000256" key="4">
    <source>
        <dbReference type="ARBA" id="ARBA00023163"/>
    </source>
</evidence>
<dbReference type="EMBL" id="MU250551">
    <property type="protein sequence ID" value="KAG7442431.1"/>
    <property type="molecule type" value="Genomic_DNA"/>
</dbReference>